<gene>
    <name evidence="5" type="ORF">HMPREF1056_00910</name>
</gene>
<dbReference type="InterPro" id="IPR005650">
    <property type="entry name" value="BlaI_family"/>
</dbReference>
<dbReference type="Gene3D" id="1.10.4040.10">
    <property type="entry name" value="Penicillinase repressor domain"/>
    <property type="match status" value="1"/>
</dbReference>
<dbReference type="InterPro" id="IPR036390">
    <property type="entry name" value="WH_DNA-bd_sf"/>
</dbReference>
<dbReference type="HOGENOM" id="CLU_119090_4_0_10"/>
<evidence type="ECO:0000313" key="6">
    <source>
        <dbReference type="Proteomes" id="UP000003879"/>
    </source>
</evidence>
<dbReference type="InterPro" id="IPR036388">
    <property type="entry name" value="WH-like_DNA-bd_sf"/>
</dbReference>
<dbReference type="GO" id="GO:0045892">
    <property type="term" value="P:negative regulation of DNA-templated transcription"/>
    <property type="evidence" value="ECO:0007669"/>
    <property type="project" value="InterPro"/>
</dbReference>
<dbReference type="AlphaFoldDB" id="A0A0E2AVK5"/>
<evidence type="ECO:0000256" key="3">
    <source>
        <dbReference type="ARBA" id="ARBA00023125"/>
    </source>
</evidence>
<evidence type="ECO:0000313" key="5">
    <source>
        <dbReference type="EMBL" id="EIY99609.1"/>
    </source>
</evidence>
<comment type="caution">
    <text evidence="5">The sequence shown here is derived from an EMBL/GenBank/DDBJ whole genome shotgun (WGS) entry which is preliminary data.</text>
</comment>
<organism evidence="5 6">
    <name type="scientific">Bacteroides fragilis CL07T12C05</name>
    <dbReference type="NCBI Taxonomy" id="997883"/>
    <lineage>
        <taxon>Bacteria</taxon>
        <taxon>Pseudomonadati</taxon>
        <taxon>Bacteroidota</taxon>
        <taxon>Bacteroidia</taxon>
        <taxon>Bacteroidales</taxon>
        <taxon>Bacteroidaceae</taxon>
        <taxon>Bacteroides</taxon>
    </lineage>
</organism>
<dbReference type="SUPFAM" id="SSF46785">
    <property type="entry name" value="Winged helix' DNA-binding domain"/>
    <property type="match status" value="1"/>
</dbReference>
<dbReference type="GO" id="GO:0003677">
    <property type="term" value="F:DNA binding"/>
    <property type="evidence" value="ECO:0007669"/>
    <property type="project" value="UniProtKB-KW"/>
</dbReference>
<sequence length="129" mass="15075">MCSNEEKVMKRLTAKEEEIMGFFWEKGPLFVKEILAFYDEPRPHFNTLSTIVRGLEEKGFLAHHTYGNTYQYYAVVSESDFSKRTLKSVISKYFNNSYLSAVSSLVKEEDISLDDLKKLIQEVEQKNEE</sequence>
<evidence type="ECO:0000256" key="1">
    <source>
        <dbReference type="ARBA" id="ARBA00011046"/>
    </source>
</evidence>
<accession>A0A0E2AVK5</accession>
<keyword evidence="4" id="KW-0804">Transcription</keyword>
<dbReference type="Proteomes" id="UP000003879">
    <property type="component" value="Unassembled WGS sequence"/>
</dbReference>
<dbReference type="Gene3D" id="1.10.10.10">
    <property type="entry name" value="Winged helix-like DNA-binding domain superfamily/Winged helix DNA-binding domain"/>
    <property type="match status" value="1"/>
</dbReference>
<name>A0A0E2AVK5_BACFG</name>
<reference evidence="5 6" key="1">
    <citation type="submission" date="2012-02" db="EMBL/GenBank/DDBJ databases">
        <title>The Genome Sequence of Bacteroides fragilis CL07T12C05.</title>
        <authorList>
            <consortium name="The Broad Institute Genome Sequencing Platform"/>
            <person name="Earl A."/>
            <person name="Ward D."/>
            <person name="Feldgarden M."/>
            <person name="Gevers D."/>
            <person name="Zitomersky N.L."/>
            <person name="Coyne M.J."/>
            <person name="Comstock L.E."/>
            <person name="Young S.K."/>
            <person name="Zeng Q."/>
            <person name="Gargeya S."/>
            <person name="Fitzgerald M."/>
            <person name="Haas B."/>
            <person name="Abouelleil A."/>
            <person name="Alvarado L."/>
            <person name="Arachchi H.M."/>
            <person name="Berlin A."/>
            <person name="Chapman S.B."/>
            <person name="Gearin G."/>
            <person name="Goldberg J."/>
            <person name="Griggs A."/>
            <person name="Gujja S."/>
            <person name="Hansen M."/>
            <person name="Heiman D."/>
            <person name="Howarth C."/>
            <person name="Larimer J."/>
            <person name="Lui A."/>
            <person name="MacDonald P.J.P."/>
            <person name="McCowen C."/>
            <person name="Montmayeur A."/>
            <person name="Murphy C."/>
            <person name="Neiman D."/>
            <person name="Pearson M."/>
            <person name="Priest M."/>
            <person name="Roberts A."/>
            <person name="Saif S."/>
            <person name="Shea T."/>
            <person name="Sisk P."/>
            <person name="Stolte C."/>
            <person name="Sykes S."/>
            <person name="Wortman J."/>
            <person name="Nusbaum C."/>
            <person name="Birren B."/>
        </authorList>
    </citation>
    <scope>NUCLEOTIDE SEQUENCE [LARGE SCALE GENOMIC DNA]</scope>
    <source>
        <strain evidence="5 6">CL07T12C05</strain>
    </source>
</reference>
<dbReference type="Pfam" id="PF03965">
    <property type="entry name" value="Penicillinase_R"/>
    <property type="match status" value="1"/>
</dbReference>
<comment type="similarity">
    <text evidence="1">Belongs to the BlaI transcriptional regulatory family.</text>
</comment>
<keyword evidence="3" id="KW-0238">DNA-binding</keyword>
<proteinExistence type="inferred from homology"/>
<dbReference type="PATRIC" id="fig|997883.3.peg.968"/>
<dbReference type="EMBL" id="AGXN01000005">
    <property type="protein sequence ID" value="EIY99609.1"/>
    <property type="molecule type" value="Genomic_DNA"/>
</dbReference>
<evidence type="ECO:0000256" key="2">
    <source>
        <dbReference type="ARBA" id="ARBA00023015"/>
    </source>
</evidence>
<protein>
    <submittedName>
        <fullName evidence="5">Uncharacterized protein</fullName>
    </submittedName>
</protein>
<keyword evidence="2" id="KW-0805">Transcription regulation</keyword>
<evidence type="ECO:0000256" key="4">
    <source>
        <dbReference type="ARBA" id="ARBA00023163"/>
    </source>
</evidence>
<dbReference type="PIRSF" id="PIRSF019455">
    <property type="entry name" value="CopR_AtkY"/>
    <property type="match status" value="1"/>
</dbReference>